<evidence type="ECO:0000259" key="1">
    <source>
        <dbReference type="SMART" id="SM01007"/>
    </source>
</evidence>
<protein>
    <submittedName>
        <fullName evidence="2">Arad-like aldolase/epimerase</fullName>
    </submittedName>
</protein>
<dbReference type="FunFam" id="3.40.225.10:FF:000009">
    <property type="entry name" value="Class II aldolase/adducin N-terminal"/>
    <property type="match status" value="1"/>
</dbReference>
<dbReference type="PANTHER" id="PTHR10672:SF25">
    <property type="entry name" value="MEIOTICALLY UP-REGULATED GENE 14 PROTEIN"/>
    <property type="match status" value="1"/>
</dbReference>
<accession>A0A1E3PDA8</accession>
<keyword evidence="3" id="KW-1185">Reference proteome</keyword>
<dbReference type="OrthoDB" id="3238794at2759"/>
<dbReference type="STRING" id="857566.A0A1E3PDA8"/>
<feature type="domain" description="Class II aldolase/adducin N-terminal" evidence="1">
    <location>
        <begin position="44"/>
        <end position="226"/>
    </location>
</feature>
<gene>
    <name evidence="2" type="ORF">NADFUDRAFT_48275</name>
</gene>
<proteinExistence type="predicted"/>
<dbReference type="GO" id="GO:0005856">
    <property type="term" value="C:cytoskeleton"/>
    <property type="evidence" value="ECO:0007669"/>
    <property type="project" value="TreeGrafter"/>
</dbReference>
<name>A0A1E3PDA8_9ASCO</name>
<dbReference type="Proteomes" id="UP000095009">
    <property type="component" value="Unassembled WGS sequence"/>
</dbReference>
<reference evidence="2 3" key="1">
    <citation type="journal article" date="2016" name="Proc. Natl. Acad. Sci. U.S.A.">
        <title>Comparative genomics of biotechnologically important yeasts.</title>
        <authorList>
            <person name="Riley R."/>
            <person name="Haridas S."/>
            <person name="Wolfe K.H."/>
            <person name="Lopes M.R."/>
            <person name="Hittinger C.T."/>
            <person name="Goeker M."/>
            <person name="Salamov A.A."/>
            <person name="Wisecaver J.H."/>
            <person name="Long T.M."/>
            <person name="Calvey C.H."/>
            <person name="Aerts A.L."/>
            <person name="Barry K.W."/>
            <person name="Choi C."/>
            <person name="Clum A."/>
            <person name="Coughlan A.Y."/>
            <person name="Deshpande S."/>
            <person name="Douglass A.P."/>
            <person name="Hanson S.J."/>
            <person name="Klenk H.-P."/>
            <person name="LaButti K.M."/>
            <person name="Lapidus A."/>
            <person name="Lindquist E.A."/>
            <person name="Lipzen A.M."/>
            <person name="Meier-Kolthoff J.P."/>
            <person name="Ohm R.A."/>
            <person name="Otillar R.P."/>
            <person name="Pangilinan J.L."/>
            <person name="Peng Y."/>
            <person name="Rokas A."/>
            <person name="Rosa C.A."/>
            <person name="Scheuner C."/>
            <person name="Sibirny A.A."/>
            <person name="Slot J.C."/>
            <person name="Stielow J.B."/>
            <person name="Sun H."/>
            <person name="Kurtzman C.P."/>
            <person name="Blackwell M."/>
            <person name="Grigoriev I.V."/>
            <person name="Jeffries T.W."/>
        </authorList>
    </citation>
    <scope>NUCLEOTIDE SEQUENCE [LARGE SCALE GENOMIC DNA]</scope>
    <source>
        <strain evidence="2 3">DSM 6958</strain>
    </source>
</reference>
<dbReference type="Pfam" id="PF00596">
    <property type="entry name" value="Aldolase_II"/>
    <property type="match status" value="1"/>
</dbReference>
<dbReference type="Gene3D" id="3.40.225.10">
    <property type="entry name" value="Class II aldolase/adducin N-terminal domain"/>
    <property type="match status" value="1"/>
</dbReference>
<evidence type="ECO:0000313" key="3">
    <source>
        <dbReference type="Proteomes" id="UP000095009"/>
    </source>
</evidence>
<dbReference type="InterPro" id="IPR036409">
    <property type="entry name" value="Aldolase_II/adducin_N_sf"/>
</dbReference>
<dbReference type="SUPFAM" id="SSF53639">
    <property type="entry name" value="AraD/HMP-PK domain-like"/>
    <property type="match status" value="1"/>
</dbReference>
<sequence>MSPVTTQTSSEPIVQESSITFGGKANHTIPNFTDMYEKRKWMLNHMAAAFRVFARKDYAEGQAGHISIRDPVDRDTFWINPLGVHFAMLKAEDMVHVNEMGEILPDGNQLSINHAGFCIHSEIHKARPDVDAACHTHSIYGKAYSTFGKPLEMISQDSCLFYNAHAVYEGFGGVVLDGGEGKHIAAALGSKQSVILQNHGILTTGRSVDEAAFMFIAMEKSCQAQLLADAAANQSKPKRFIEDREAAFTYNATVTPFNLYSCFQPEYSYEISRSNGDI</sequence>
<dbReference type="SMART" id="SM01007">
    <property type="entry name" value="Aldolase_II"/>
    <property type="match status" value="1"/>
</dbReference>
<dbReference type="InterPro" id="IPR001303">
    <property type="entry name" value="Aldolase_II/adducin_N"/>
</dbReference>
<dbReference type="AlphaFoldDB" id="A0A1E3PDA8"/>
<dbReference type="GO" id="GO:0051015">
    <property type="term" value="F:actin filament binding"/>
    <property type="evidence" value="ECO:0007669"/>
    <property type="project" value="TreeGrafter"/>
</dbReference>
<dbReference type="PANTHER" id="PTHR10672">
    <property type="entry name" value="ADDUCIN"/>
    <property type="match status" value="1"/>
</dbReference>
<evidence type="ECO:0000313" key="2">
    <source>
        <dbReference type="EMBL" id="ODQ63429.1"/>
    </source>
</evidence>
<dbReference type="NCBIfam" id="NF004855">
    <property type="entry name" value="PRK06208.1"/>
    <property type="match status" value="1"/>
</dbReference>
<dbReference type="InterPro" id="IPR051017">
    <property type="entry name" value="Aldolase-II_Adducin_sf"/>
</dbReference>
<organism evidence="2 3">
    <name type="scientific">Nadsonia fulvescens var. elongata DSM 6958</name>
    <dbReference type="NCBI Taxonomy" id="857566"/>
    <lineage>
        <taxon>Eukaryota</taxon>
        <taxon>Fungi</taxon>
        <taxon>Dikarya</taxon>
        <taxon>Ascomycota</taxon>
        <taxon>Saccharomycotina</taxon>
        <taxon>Dipodascomycetes</taxon>
        <taxon>Dipodascales</taxon>
        <taxon>Dipodascales incertae sedis</taxon>
        <taxon>Nadsonia</taxon>
    </lineage>
</organism>
<dbReference type="EMBL" id="KV454415">
    <property type="protein sequence ID" value="ODQ63429.1"/>
    <property type="molecule type" value="Genomic_DNA"/>
</dbReference>